<dbReference type="PANTHER" id="PTHR11061">
    <property type="entry name" value="RNA M5U METHYLTRANSFERASE"/>
    <property type="match status" value="1"/>
</dbReference>
<evidence type="ECO:0000313" key="8">
    <source>
        <dbReference type="Proteomes" id="UP000776164"/>
    </source>
</evidence>
<protein>
    <submittedName>
        <fullName evidence="7">tRNA/tmRNA/rRNA uracil-C5-methylase (TrmA/RlmC/RlmD family)</fullName>
    </submittedName>
</protein>
<dbReference type="PROSITE" id="PS01231">
    <property type="entry name" value="TRMA_2"/>
    <property type="match status" value="1"/>
</dbReference>
<feature type="active site" description="Nucleophile" evidence="4">
    <location>
        <position position="469"/>
    </location>
</feature>
<sequence>MSELVGTNVELEVTNVAHGGVAVARLDGRVVFVADSLPGETVLARISSADHKSFWRAEAIEVIEPSAHRRPHVWESASIDRDPDRRAGGAEFGHIELGWQRELKRQVLVDSLQRFAKLDTPLAAEVIVEAVEGDDAANGLGWRTRVSLHVDDQGIVGPYAARSHRVVAVPDLPLATQPVEYAAPLDERVFGADRIDVISDGKRGARVVLHRPEAVDHAGESAAGRGGRGPGKGREGGRGGAAISPGAASSRGSGRSAKSGGNAARSNGADSDGYFSDDNAPRKAASGGYPPNGPAQSRASIPSYTPAPPKPGKQIVERVGEREFRLEELGFWQVHHGAARTLTAALQQQLLPELFDPAAANLDLYGGVGLLAGALADRFGTKLRIESVESDWRATANAEFNLRDVTGATAVTARVDRYLADRVRGVTAAERAALARASVILDPPRAGAGKQVVGQLLDLAPAQIAYVACDPVAFARDLALFREGGYELRNLRAFDLFPHTHHVEALGVLTRG</sequence>
<dbReference type="Pfam" id="PF05958">
    <property type="entry name" value="tRNA_U5-meth_tr"/>
    <property type="match status" value="1"/>
</dbReference>
<accession>A0ABS2L8J3</accession>
<dbReference type="Gene3D" id="2.40.50.140">
    <property type="entry name" value="Nucleic acid-binding proteins"/>
    <property type="match status" value="1"/>
</dbReference>
<name>A0ABS2L8J3_9MICO</name>
<dbReference type="InterPro" id="IPR002792">
    <property type="entry name" value="TRAM_dom"/>
</dbReference>
<comment type="similarity">
    <text evidence="4">Belongs to the class I-like SAM-binding methyltransferase superfamily. RNA M5U methyltransferase family.</text>
</comment>
<dbReference type="InterPro" id="IPR030391">
    <property type="entry name" value="MeTrfase_TrmA_CS"/>
</dbReference>
<evidence type="ECO:0000259" key="6">
    <source>
        <dbReference type="PROSITE" id="PS50926"/>
    </source>
</evidence>
<feature type="domain" description="TRAM" evidence="6">
    <location>
        <begin position="2"/>
        <end position="61"/>
    </location>
</feature>
<dbReference type="Gene3D" id="2.40.50.1070">
    <property type="match status" value="1"/>
</dbReference>
<feature type="region of interest" description="Disordered" evidence="5">
    <location>
        <begin position="211"/>
        <end position="313"/>
    </location>
</feature>
<dbReference type="PROSITE" id="PS51687">
    <property type="entry name" value="SAM_MT_RNA_M5U"/>
    <property type="match status" value="1"/>
</dbReference>
<evidence type="ECO:0000256" key="4">
    <source>
        <dbReference type="PROSITE-ProRule" id="PRU01024"/>
    </source>
</evidence>
<dbReference type="PROSITE" id="PS50926">
    <property type="entry name" value="TRAM"/>
    <property type="match status" value="1"/>
</dbReference>
<evidence type="ECO:0000313" key="7">
    <source>
        <dbReference type="EMBL" id="MBM7473314.1"/>
    </source>
</evidence>
<dbReference type="Pfam" id="PF01938">
    <property type="entry name" value="TRAM"/>
    <property type="match status" value="1"/>
</dbReference>
<dbReference type="PANTHER" id="PTHR11061:SF30">
    <property type="entry name" value="TRNA (URACIL(54)-C(5))-METHYLTRANSFERASE"/>
    <property type="match status" value="1"/>
</dbReference>
<evidence type="ECO:0000256" key="1">
    <source>
        <dbReference type="ARBA" id="ARBA00022603"/>
    </source>
</evidence>
<comment type="caution">
    <text evidence="7">The sequence shown here is derived from an EMBL/GenBank/DDBJ whole genome shotgun (WGS) entry which is preliminary data.</text>
</comment>
<dbReference type="EMBL" id="JAFBBU010000001">
    <property type="protein sequence ID" value="MBM7473314.1"/>
    <property type="molecule type" value="Genomic_DNA"/>
</dbReference>
<keyword evidence="1 4" id="KW-0489">Methyltransferase</keyword>
<proteinExistence type="inferred from homology"/>
<feature type="compositionally biased region" description="Low complexity" evidence="5">
    <location>
        <begin position="241"/>
        <end position="271"/>
    </location>
</feature>
<dbReference type="InterPro" id="IPR010280">
    <property type="entry name" value="U5_MeTrfase_fam"/>
</dbReference>
<evidence type="ECO:0000256" key="3">
    <source>
        <dbReference type="ARBA" id="ARBA00022691"/>
    </source>
</evidence>
<reference evidence="7 8" key="1">
    <citation type="submission" date="2021-01" db="EMBL/GenBank/DDBJ databases">
        <title>Sequencing the genomes of 1000 actinobacteria strains.</title>
        <authorList>
            <person name="Klenk H.-P."/>
        </authorList>
    </citation>
    <scope>NUCLEOTIDE SEQUENCE [LARGE SCALE GENOMIC DNA]</scope>
    <source>
        <strain evidence="7 8">DSM 13057</strain>
    </source>
</reference>
<dbReference type="InterPro" id="IPR012340">
    <property type="entry name" value="NA-bd_OB-fold"/>
</dbReference>
<gene>
    <name evidence="7" type="ORF">JOE66_002948</name>
</gene>
<feature type="binding site" evidence="4">
    <location>
        <position position="442"/>
    </location>
    <ligand>
        <name>S-adenosyl-L-methionine</name>
        <dbReference type="ChEBI" id="CHEBI:59789"/>
    </ligand>
</feature>
<dbReference type="SUPFAM" id="SSF50249">
    <property type="entry name" value="Nucleic acid-binding proteins"/>
    <property type="match status" value="1"/>
</dbReference>
<evidence type="ECO:0000256" key="5">
    <source>
        <dbReference type="SAM" id="MobiDB-lite"/>
    </source>
</evidence>
<keyword evidence="2 4" id="KW-0808">Transferase</keyword>
<feature type="compositionally biased region" description="Polar residues" evidence="5">
    <location>
        <begin position="294"/>
        <end position="303"/>
    </location>
</feature>
<organism evidence="7 8">
    <name type="scientific">Subtercola frigoramans</name>
    <dbReference type="NCBI Taxonomy" id="120298"/>
    <lineage>
        <taxon>Bacteria</taxon>
        <taxon>Bacillati</taxon>
        <taxon>Actinomycetota</taxon>
        <taxon>Actinomycetes</taxon>
        <taxon>Micrococcales</taxon>
        <taxon>Microbacteriaceae</taxon>
        <taxon>Subtercola</taxon>
    </lineage>
</organism>
<feature type="binding site" evidence="4">
    <location>
        <position position="389"/>
    </location>
    <ligand>
        <name>S-adenosyl-L-methionine</name>
        <dbReference type="ChEBI" id="CHEBI:59789"/>
    </ligand>
</feature>
<evidence type="ECO:0000256" key="2">
    <source>
        <dbReference type="ARBA" id="ARBA00022679"/>
    </source>
</evidence>
<dbReference type="SUPFAM" id="SSF53335">
    <property type="entry name" value="S-adenosyl-L-methionine-dependent methyltransferases"/>
    <property type="match status" value="1"/>
</dbReference>
<keyword evidence="3 4" id="KW-0949">S-adenosyl-L-methionine</keyword>
<feature type="binding site" evidence="4">
    <location>
        <position position="365"/>
    </location>
    <ligand>
        <name>S-adenosyl-L-methionine</name>
        <dbReference type="ChEBI" id="CHEBI:59789"/>
    </ligand>
</feature>
<keyword evidence="8" id="KW-1185">Reference proteome</keyword>
<feature type="binding site" evidence="4">
    <location>
        <position position="333"/>
    </location>
    <ligand>
        <name>S-adenosyl-L-methionine</name>
        <dbReference type="ChEBI" id="CHEBI:59789"/>
    </ligand>
</feature>
<dbReference type="RefSeq" id="WP_239518327.1">
    <property type="nucleotide sequence ID" value="NZ_BAAAHT010000014.1"/>
</dbReference>
<dbReference type="Proteomes" id="UP000776164">
    <property type="component" value="Unassembled WGS sequence"/>
</dbReference>
<dbReference type="Gene3D" id="3.40.50.150">
    <property type="entry name" value="Vaccinia Virus protein VP39"/>
    <property type="match status" value="1"/>
</dbReference>
<dbReference type="InterPro" id="IPR029063">
    <property type="entry name" value="SAM-dependent_MTases_sf"/>
</dbReference>